<dbReference type="SUPFAM" id="SSF47794">
    <property type="entry name" value="Rad51 N-terminal domain-like"/>
    <property type="match status" value="1"/>
</dbReference>
<dbReference type="InterPro" id="IPR010213">
    <property type="entry name" value="TF_NusA"/>
</dbReference>
<comment type="subunit">
    <text evidence="7">Monomer. Binds directly to the core enzyme of the DNA-dependent RNA polymerase and to nascent RNA.</text>
</comment>
<evidence type="ECO:0000256" key="7">
    <source>
        <dbReference type="HAMAP-Rule" id="MF_00945"/>
    </source>
</evidence>
<dbReference type="CDD" id="cd02134">
    <property type="entry name" value="KH-II_NusA_rpt1"/>
    <property type="match status" value="1"/>
</dbReference>
<organism evidence="10 11">
    <name type="scientific">Maioricimonas rarisocia</name>
    <dbReference type="NCBI Taxonomy" id="2528026"/>
    <lineage>
        <taxon>Bacteria</taxon>
        <taxon>Pseudomonadati</taxon>
        <taxon>Planctomycetota</taxon>
        <taxon>Planctomycetia</taxon>
        <taxon>Planctomycetales</taxon>
        <taxon>Planctomycetaceae</taxon>
        <taxon>Maioricimonas</taxon>
    </lineage>
</organism>
<dbReference type="PROSITE" id="PS50126">
    <property type="entry name" value="S1"/>
    <property type="match status" value="1"/>
</dbReference>
<feature type="region of interest" description="Disordered" evidence="8">
    <location>
        <begin position="376"/>
        <end position="546"/>
    </location>
</feature>
<dbReference type="InterPro" id="IPR004087">
    <property type="entry name" value="KH_dom"/>
</dbReference>
<dbReference type="InterPro" id="IPR010995">
    <property type="entry name" value="DNA_repair_Rad51/TF_NusA_a-hlx"/>
</dbReference>
<dbReference type="InterPro" id="IPR013735">
    <property type="entry name" value="TF_NusA_N"/>
</dbReference>
<name>A0A517Z2H2_9PLAN</name>
<evidence type="ECO:0000256" key="6">
    <source>
        <dbReference type="ARBA" id="ARBA00023163"/>
    </source>
</evidence>
<dbReference type="Gene3D" id="3.30.300.20">
    <property type="match status" value="2"/>
</dbReference>
<dbReference type="PROSITE" id="PS50084">
    <property type="entry name" value="KH_TYPE_1"/>
    <property type="match status" value="1"/>
</dbReference>
<dbReference type="RefSeq" id="WP_145367305.1">
    <property type="nucleotide sequence ID" value="NZ_CP036275.1"/>
</dbReference>
<evidence type="ECO:0000256" key="2">
    <source>
        <dbReference type="ARBA" id="ARBA00022490"/>
    </source>
</evidence>
<dbReference type="FunFam" id="3.30.300.20:FF:000005">
    <property type="entry name" value="Transcription termination/antitermination protein NusA"/>
    <property type="match status" value="1"/>
</dbReference>
<evidence type="ECO:0000313" key="11">
    <source>
        <dbReference type="Proteomes" id="UP000320496"/>
    </source>
</evidence>
<dbReference type="Pfam" id="PF08529">
    <property type="entry name" value="NusA_N"/>
    <property type="match status" value="2"/>
</dbReference>
<dbReference type="InterPro" id="IPR009019">
    <property type="entry name" value="KH_sf_prok-type"/>
</dbReference>
<feature type="compositionally biased region" description="Low complexity" evidence="8">
    <location>
        <begin position="414"/>
        <end position="430"/>
    </location>
</feature>
<dbReference type="PANTHER" id="PTHR22648">
    <property type="entry name" value="TRANSCRIPTION TERMINATION FACTOR NUSA"/>
    <property type="match status" value="1"/>
</dbReference>
<dbReference type="CDD" id="cd22529">
    <property type="entry name" value="KH-II_NusA_rpt2"/>
    <property type="match status" value="1"/>
</dbReference>
<dbReference type="InterPro" id="IPR036555">
    <property type="entry name" value="NusA_N_sf"/>
</dbReference>
<evidence type="ECO:0000256" key="4">
    <source>
        <dbReference type="ARBA" id="ARBA00022884"/>
    </source>
</evidence>
<comment type="function">
    <text evidence="7">Participates in both transcription termination and antitermination.</text>
</comment>
<feature type="compositionally biased region" description="Basic and acidic residues" evidence="8">
    <location>
        <begin position="376"/>
        <end position="398"/>
    </location>
</feature>
<dbReference type="SMART" id="SM00316">
    <property type="entry name" value="S1"/>
    <property type="match status" value="1"/>
</dbReference>
<dbReference type="PANTHER" id="PTHR22648:SF0">
    <property type="entry name" value="TRANSCRIPTION TERMINATION_ANTITERMINATION PROTEIN NUSA"/>
    <property type="match status" value="1"/>
</dbReference>
<keyword evidence="1 7" id="KW-0806">Transcription termination</keyword>
<dbReference type="Pfam" id="PF13184">
    <property type="entry name" value="KH_NusA_1st"/>
    <property type="match status" value="1"/>
</dbReference>
<keyword evidence="6 7" id="KW-0804">Transcription</keyword>
<feature type="compositionally biased region" description="Acidic residues" evidence="8">
    <location>
        <begin position="459"/>
        <end position="478"/>
    </location>
</feature>
<gene>
    <name evidence="7" type="primary">nusA</name>
    <name evidence="10" type="ORF">Mal4_09560</name>
</gene>
<sequence length="546" mass="59697">MNGTEVLRIVDAIHRDKNIDKEIVFEGIEQAILSAARKHYGEERDIRVVIERENGQVDAWLDGEEIPADEIEMLGRISAQTAKQVMIQKIREAERDSLFDEFEEQRGQLVTGVITRLDHGVATVNIGKVEALLPRSEQVPGESHRVNERVRAVILDVRKSGSRVKIILSRVHPELVRRLFEVEIPEVSERVIEVRSLAREAGYRSKVAVSCYDNSIDCVGACVGVRGSRIKTIVDELAGERIDIVRWNDSLQVLIPNALQPAEVEDVILCPMLGRVIVLVRDDQLSLAIGKKGQNVRLASKLVGWDIEVMTRDELDEQLDRSVEAFSVVPHVTEELAEMLVSQGFFSFDDLSVIEPDQLAELGGLTPEQCDEIVEHADRESEREEQEAERRKQVERQARAAGIQPPPARKSRASAEATPEEAAATAGEESAGVDEAVASETDEAEPAVTESSADATAEAAEEDVETAEVEPTESEEAGEVAAEQTGEAVDGADDATVRTEQPVDEQATSTQPVDSTPTAAAGEGEAADDEASEADRKVTTPQAEQA</sequence>
<dbReference type="Gene3D" id="1.10.150.20">
    <property type="entry name" value="5' to 3' exonuclease, C-terminal subdomain"/>
    <property type="match status" value="1"/>
</dbReference>
<dbReference type="SUPFAM" id="SSF50249">
    <property type="entry name" value="Nucleic acid-binding proteins"/>
    <property type="match status" value="1"/>
</dbReference>
<dbReference type="GO" id="GO:0003723">
    <property type="term" value="F:RNA binding"/>
    <property type="evidence" value="ECO:0007669"/>
    <property type="project" value="UniProtKB-UniRule"/>
</dbReference>
<reference evidence="10 11" key="1">
    <citation type="submission" date="2019-02" db="EMBL/GenBank/DDBJ databases">
        <title>Deep-cultivation of Planctomycetes and their phenomic and genomic characterization uncovers novel biology.</title>
        <authorList>
            <person name="Wiegand S."/>
            <person name="Jogler M."/>
            <person name="Boedeker C."/>
            <person name="Pinto D."/>
            <person name="Vollmers J."/>
            <person name="Rivas-Marin E."/>
            <person name="Kohn T."/>
            <person name="Peeters S.H."/>
            <person name="Heuer A."/>
            <person name="Rast P."/>
            <person name="Oberbeckmann S."/>
            <person name="Bunk B."/>
            <person name="Jeske O."/>
            <person name="Meyerdierks A."/>
            <person name="Storesund J.E."/>
            <person name="Kallscheuer N."/>
            <person name="Luecker S."/>
            <person name="Lage O.M."/>
            <person name="Pohl T."/>
            <person name="Merkel B.J."/>
            <person name="Hornburger P."/>
            <person name="Mueller R.-W."/>
            <person name="Bruemmer F."/>
            <person name="Labrenz M."/>
            <person name="Spormann A.M."/>
            <person name="Op den Camp H."/>
            <person name="Overmann J."/>
            <person name="Amann R."/>
            <person name="Jetten M.S.M."/>
            <person name="Mascher T."/>
            <person name="Medema M.H."/>
            <person name="Devos D.P."/>
            <person name="Kaster A.-K."/>
            <person name="Ovreas L."/>
            <person name="Rohde M."/>
            <person name="Galperin M.Y."/>
            <person name="Jogler C."/>
        </authorList>
    </citation>
    <scope>NUCLEOTIDE SEQUENCE [LARGE SCALE GENOMIC DNA]</scope>
    <source>
        <strain evidence="10 11">Mal4</strain>
    </source>
</reference>
<dbReference type="SMART" id="SM00322">
    <property type="entry name" value="KH"/>
    <property type="match status" value="2"/>
</dbReference>
<dbReference type="HAMAP" id="MF_00945_B">
    <property type="entry name" value="NusA_B"/>
    <property type="match status" value="1"/>
</dbReference>
<dbReference type="GO" id="GO:0005829">
    <property type="term" value="C:cytosol"/>
    <property type="evidence" value="ECO:0007669"/>
    <property type="project" value="TreeGrafter"/>
</dbReference>
<comment type="similarity">
    <text evidence="7">Belongs to the NusA family.</text>
</comment>
<evidence type="ECO:0000313" key="10">
    <source>
        <dbReference type="EMBL" id="QDU36668.1"/>
    </source>
</evidence>
<dbReference type="GO" id="GO:0000166">
    <property type="term" value="F:nucleotide binding"/>
    <property type="evidence" value="ECO:0007669"/>
    <property type="project" value="InterPro"/>
</dbReference>
<evidence type="ECO:0000256" key="3">
    <source>
        <dbReference type="ARBA" id="ARBA00022814"/>
    </source>
</evidence>
<dbReference type="KEGG" id="mri:Mal4_09560"/>
<evidence type="ECO:0000256" key="1">
    <source>
        <dbReference type="ARBA" id="ARBA00022472"/>
    </source>
</evidence>
<keyword evidence="5 7" id="KW-0805">Transcription regulation</keyword>
<accession>A0A517Z2H2</accession>
<dbReference type="GO" id="GO:0031564">
    <property type="term" value="P:transcription antitermination"/>
    <property type="evidence" value="ECO:0007669"/>
    <property type="project" value="UniProtKB-UniRule"/>
</dbReference>
<dbReference type="Pfam" id="PF14520">
    <property type="entry name" value="HHH_5"/>
    <property type="match status" value="1"/>
</dbReference>
<dbReference type="InterPro" id="IPR058582">
    <property type="entry name" value="KH_NusA_2nd"/>
</dbReference>
<dbReference type="InterPro" id="IPR012340">
    <property type="entry name" value="NA-bd_OB-fold"/>
</dbReference>
<dbReference type="CDD" id="cd04455">
    <property type="entry name" value="S1_NusA"/>
    <property type="match status" value="1"/>
</dbReference>
<dbReference type="SUPFAM" id="SSF69705">
    <property type="entry name" value="Transcription factor NusA, N-terminal domain"/>
    <property type="match status" value="1"/>
</dbReference>
<dbReference type="Gene3D" id="3.30.1480.10">
    <property type="entry name" value="NusA, N-terminal domain"/>
    <property type="match status" value="1"/>
</dbReference>
<protein>
    <recommendedName>
        <fullName evidence="7">Transcription termination/antitermination protein NusA</fullName>
    </recommendedName>
</protein>
<feature type="compositionally biased region" description="Low complexity" evidence="8">
    <location>
        <begin position="447"/>
        <end position="458"/>
    </location>
</feature>
<evidence type="ECO:0000256" key="8">
    <source>
        <dbReference type="SAM" id="MobiDB-lite"/>
    </source>
</evidence>
<keyword evidence="2 7" id="KW-0963">Cytoplasm</keyword>
<dbReference type="OrthoDB" id="9807233at2"/>
<dbReference type="EMBL" id="CP036275">
    <property type="protein sequence ID" value="QDU36668.1"/>
    <property type="molecule type" value="Genomic_DNA"/>
</dbReference>
<dbReference type="Pfam" id="PF00575">
    <property type="entry name" value="S1"/>
    <property type="match status" value="1"/>
</dbReference>
<dbReference type="Proteomes" id="UP000320496">
    <property type="component" value="Chromosome"/>
</dbReference>
<feature type="compositionally biased region" description="Polar residues" evidence="8">
    <location>
        <begin position="506"/>
        <end position="518"/>
    </location>
</feature>
<evidence type="ECO:0000259" key="9">
    <source>
        <dbReference type="PROSITE" id="PS50126"/>
    </source>
</evidence>
<comment type="subcellular location">
    <subcellularLocation>
        <location evidence="7">Cytoplasm</location>
    </subcellularLocation>
</comment>
<dbReference type="InterPro" id="IPR015946">
    <property type="entry name" value="KH_dom-like_a/b"/>
</dbReference>
<dbReference type="GO" id="GO:0003700">
    <property type="term" value="F:DNA-binding transcription factor activity"/>
    <property type="evidence" value="ECO:0007669"/>
    <property type="project" value="InterPro"/>
</dbReference>
<dbReference type="Gene3D" id="2.40.50.140">
    <property type="entry name" value="Nucleic acid-binding proteins"/>
    <property type="match status" value="1"/>
</dbReference>
<dbReference type="SUPFAM" id="SSF54814">
    <property type="entry name" value="Prokaryotic type KH domain (KH-domain type II)"/>
    <property type="match status" value="2"/>
</dbReference>
<dbReference type="InterPro" id="IPR003029">
    <property type="entry name" value="S1_domain"/>
</dbReference>
<dbReference type="NCBIfam" id="TIGR01953">
    <property type="entry name" value="NusA"/>
    <property type="match status" value="1"/>
</dbReference>
<dbReference type="Pfam" id="PF26594">
    <property type="entry name" value="KH_NusA_2nd"/>
    <property type="match status" value="1"/>
</dbReference>
<proteinExistence type="inferred from homology"/>
<dbReference type="FunFam" id="3.30.300.20:FF:000002">
    <property type="entry name" value="Transcription termination/antitermination protein NusA"/>
    <property type="match status" value="1"/>
</dbReference>
<keyword evidence="4 7" id="KW-0694">RNA-binding</keyword>
<feature type="domain" description="S1 motif" evidence="9">
    <location>
        <begin position="107"/>
        <end position="171"/>
    </location>
</feature>
<evidence type="ECO:0000256" key="5">
    <source>
        <dbReference type="ARBA" id="ARBA00023015"/>
    </source>
</evidence>
<dbReference type="AlphaFoldDB" id="A0A517Z2H2"/>
<dbReference type="InterPro" id="IPR025249">
    <property type="entry name" value="TF_NusA_KH_1st"/>
</dbReference>
<keyword evidence="11" id="KW-1185">Reference proteome</keyword>
<dbReference type="InterPro" id="IPR030842">
    <property type="entry name" value="TF_NusA_bacterial"/>
</dbReference>
<keyword evidence="3 7" id="KW-0889">Transcription antitermination</keyword>
<dbReference type="GO" id="GO:0006353">
    <property type="term" value="P:DNA-templated transcription termination"/>
    <property type="evidence" value="ECO:0007669"/>
    <property type="project" value="UniProtKB-UniRule"/>
</dbReference>